<dbReference type="EMBL" id="WIXO01000001">
    <property type="protein sequence ID" value="MTE20702.1"/>
    <property type="molecule type" value="Genomic_DNA"/>
</dbReference>
<sequence length="456" mass="48215">MSPRRVQLLAADTPHGIALLAAAVDAGLLGEGRERLLLTASRAPAPETVPAPDETPGPAALLNRFDRVLSWSRLIRPLHPAAWAPRPDDAPLWERQLRSLWGLEDAEVELVVERVGTGPARALARIFPDAPLVVYATGLSAYGPTPGKLDPLVGTRVRRLLHPPLLPAARPLLLSEFGVPAEAVPAGALRDVAAKAARALPPTGAPEGAVVLLGNDPQAPGALPAAAEERLLVRTLRAVRETGPRAVVLAPHPAAPPPRTTALERAAAELGVELYVPEWAHPVEALYELLRPSLVIGRASGALPAASAVHGLPVARYGTRETLERMAPYENEDRVPAVIVDALVPEPAAGARSAEGADVPPSAGGGAPLGAEETAALVRAVAFCMWPRVLPELRDETERFLTAHPDERVRRYFARRRLASLGLPGGVPGPLTPVVRSPVVRRTALRARALGRGARR</sequence>
<reference evidence="1 2" key="1">
    <citation type="submission" date="2019-11" db="EMBL/GenBank/DDBJ databases">
        <authorList>
            <person name="Yuan L."/>
        </authorList>
    </citation>
    <scope>NUCLEOTIDE SEQUENCE [LARGE SCALE GENOMIC DNA]</scope>
    <source>
        <strain evidence="1 2">TRM43335</strain>
    </source>
</reference>
<evidence type="ECO:0000313" key="1">
    <source>
        <dbReference type="EMBL" id="MTE20702.1"/>
    </source>
</evidence>
<evidence type="ECO:0000313" key="2">
    <source>
        <dbReference type="Proteomes" id="UP000473014"/>
    </source>
</evidence>
<dbReference type="AlphaFoldDB" id="A0A6G2BFM2"/>
<proteinExistence type="predicted"/>
<comment type="caution">
    <text evidence="1">The sequence shown here is derived from an EMBL/GenBank/DDBJ whole genome shotgun (WGS) entry which is preliminary data.</text>
</comment>
<gene>
    <name evidence="1" type="ORF">F0L17_16610</name>
</gene>
<accession>A0A6G2BFM2</accession>
<name>A0A6G2BFM2_9ACTN</name>
<dbReference type="RefSeq" id="WP_155071699.1">
    <property type="nucleotide sequence ID" value="NZ_WIXO01000001.1"/>
</dbReference>
<keyword evidence="2" id="KW-1185">Reference proteome</keyword>
<dbReference type="Proteomes" id="UP000473014">
    <property type="component" value="Unassembled WGS sequence"/>
</dbReference>
<protein>
    <submittedName>
        <fullName evidence="1">Uncharacterized protein</fullName>
    </submittedName>
</protein>
<organism evidence="1 2">
    <name type="scientific">Streptomyces taklimakanensis</name>
    <dbReference type="NCBI Taxonomy" id="2569853"/>
    <lineage>
        <taxon>Bacteria</taxon>
        <taxon>Bacillati</taxon>
        <taxon>Actinomycetota</taxon>
        <taxon>Actinomycetes</taxon>
        <taxon>Kitasatosporales</taxon>
        <taxon>Streptomycetaceae</taxon>
        <taxon>Streptomyces</taxon>
    </lineage>
</organism>
<dbReference type="OrthoDB" id="4182677at2"/>